<reference evidence="2 3" key="1">
    <citation type="submission" date="2017-09" db="EMBL/GenBank/DDBJ databases">
        <title>Depth-based differentiation of microbial function through sediment-hosted aquifers and enrichment of novel symbionts in the deep terrestrial subsurface.</title>
        <authorList>
            <person name="Probst A.J."/>
            <person name="Ladd B."/>
            <person name="Jarett J.K."/>
            <person name="Geller-Mcgrath D.E."/>
            <person name="Sieber C.M."/>
            <person name="Emerson J.B."/>
            <person name="Anantharaman K."/>
            <person name="Thomas B.C."/>
            <person name="Malmstrom R."/>
            <person name="Stieglmeier M."/>
            <person name="Klingl A."/>
            <person name="Woyke T."/>
            <person name="Ryan C.M."/>
            <person name="Banfield J.F."/>
        </authorList>
    </citation>
    <scope>NUCLEOTIDE SEQUENCE [LARGE SCALE GENOMIC DNA]</scope>
    <source>
        <strain evidence="2">CG11_big_fil_rev_8_21_14_0_20_35_14</strain>
    </source>
</reference>
<sequence>MNLKDNKYTTPAIVAFSSFIIFLGLFSNISPLKQLGQALNTQDSYTISTIKIRNGGESTPITINGLKVSTFFEEFSPLMDNIISKKPSNFFSKETNTTGTLSFNEFILLNPGQETSIKLEVPLYLMPEEYDEFNITGVVYSTPSQNNLLANADISIPIIGVGVYIENENENEKEKVGEFNEFSDKRSSKGFDVDGRGDKLFPFPPSYNSESVKKILAYNSSLVKNLQKKPGIDTNNQLITYIPTEGNWDTVINNARFANFTMEFYESLIQDSNTSEFIEKKIIYLPKKVEINNKEFRRLSRLESNSSGDFYYLFDELTMLINRRNISEFAINEGYNLIHPDRAFSLKCESGRDPEKGGAYDDVFGYIPNDNNGCKDDIKIQYENVLKAINNRIDNLIFNLYRINLIDESGLSDFHIEQRKKRSQYDQMIKDNNL</sequence>
<protein>
    <submittedName>
        <fullName evidence="2">Uncharacterized protein</fullName>
    </submittedName>
</protein>
<proteinExistence type="predicted"/>
<gene>
    <name evidence="2" type="ORF">COV57_01645</name>
</gene>
<dbReference type="AlphaFoldDB" id="A0A2H0NA31"/>
<organism evidence="2 3">
    <name type="scientific">Candidatus Liptonbacteria bacterium CG11_big_fil_rev_8_21_14_0_20_35_14</name>
    <dbReference type="NCBI Taxonomy" id="1974634"/>
    <lineage>
        <taxon>Bacteria</taxon>
        <taxon>Candidatus Liptoniibacteriota</taxon>
    </lineage>
</organism>
<keyword evidence="1" id="KW-0472">Membrane</keyword>
<name>A0A2H0NA31_9BACT</name>
<feature type="transmembrane region" description="Helical" evidence="1">
    <location>
        <begin position="12"/>
        <end position="32"/>
    </location>
</feature>
<keyword evidence="1" id="KW-0812">Transmembrane</keyword>
<dbReference type="EMBL" id="PCWO01000025">
    <property type="protein sequence ID" value="PIR04956.1"/>
    <property type="molecule type" value="Genomic_DNA"/>
</dbReference>
<dbReference type="Proteomes" id="UP000229893">
    <property type="component" value="Unassembled WGS sequence"/>
</dbReference>
<comment type="caution">
    <text evidence="2">The sequence shown here is derived from an EMBL/GenBank/DDBJ whole genome shotgun (WGS) entry which is preliminary data.</text>
</comment>
<evidence type="ECO:0000256" key="1">
    <source>
        <dbReference type="SAM" id="Phobius"/>
    </source>
</evidence>
<keyword evidence="1" id="KW-1133">Transmembrane helix</keyword>
<evidence type="ECO:0000313" key="2">
    <source>
        <dbReference type="EMBL" id="PIR04956.1"/>
    </source>
</evidence>
<evidence type="ECO:0000313" key="3">
    <source>
        <dbReference type="Proteomes" id="UP000229893"/>
    </source>
</evidence>
<accession>A0A2H0NA31</accession>